<evidence type="ECO:0000259" key="7">
    <source>
        <dbReference type="PROSITE" id="PS50127"/>
    </source>
</evidence>
<dbReference type="InterPro" id="IPR015940">
    <property type="entry name" value="UBA"/>
</dbReference>
<name>A0AAU9K586_9CILI</name>
<dbReference type="PANTHER" id="PTHR21328">
    <property type="entry name" value="POLY ADP-RIBOSE POLYMERASE FAMILY, MEMBER PARP"/>
    <property type="match status" value="1"/>
</dbReference>
<dbReference type="Gene3D" id="3.10.110.10">
    <property type="entry name" value="Ubiquitin Conjugating Enzyme"/>
    <property type="match status" value="1"/>
</dbReference>
<dbReference type="PROSITE" id="PS50127">
    <property type="entry name" value="UBC_2"/>
    <property type="match status" value="1"/>
</dbReference>
<evidence type="ECO:0000256" key="1">
    <source>
        <dbReference type="ARBA" id="ARBA00022676"/>
    </source>
</evidence>
<organism evidence="8 9">
    <name type="scientific">Blepharisma stoltei</name>
    <dbReference type="NCBI Taxonomy" id="1481888"/>
    <lineage>
        <taxon>Eukaryota</taxon>
        <taxon>Sar</taxon>
        <taxon>Alveolata</taxon>
        <taxon>Ciliophora</taxon>
        <taxon>Postciliodesmatophora</taxon>
        <taxon>Heterotrichea</taxon>
        <taxon>Heterotrichida</taxon>
        <taxon>Blepharismidae</taxon>
        <taxon>Blepharisma</taxon>
    </lineage>
</organism>
<dbReference type="SUPFAM" id="SSF46934">
    <property type="entry name" value="UBA-like"/>
    <property type="match status" value="1"/>
</dbReference>
<evidence type="ECO:0000256" key="5">
    <source>
        <dbReference type="SAM" id="MobiDB-lite"/>
    </source>
</evidence>
<sequence length="960" mass="109878">MDDDILMTSFFTWLEENGEALSYPVTFESAENLRLNFLLDEQYIKINFEDFEISSSSKNSAIKSWIEWASQTLQDCASDLLTGDMQISKFLDKIINKYSEYKEFASDNDFGSDTEMDLDYHDEIIEAENERLVKTAQRTGKSDASFQGLPEFAQNHFIFREAAEAVELLNETFNSCPDLRHSCKITNNPVLSNIRLEIDLAFLDIPDSVMIMLELTYESPLVISITINDNRIIQTLDEIQWTPALLGSLNFEVLQGGSMDSYGCREYILGRVRKYRDDVYNAMKSKGGSSALSLSRENSIENAKYKTTANKNLVKQMVTMGFPKDLATEALQLSQNDLDAALDIANTGVFSSYRGEFAEAIIPCNNFFYNMLFYMRDRIQNCTNYCFICYKKHNCDSIRLRACNQEICEFRFEEISGLSIYAELKNNINLIMLDLSFASEAAASARAQTVFEPFPSFLLKKEQMRGKAGFLSRTGGQKYTSEMDNNKDIEYLRVILRSMPNPHMLKDQCSDELALRDYLATLIGENSMMTYKLLRYIIATNRLALVRLDGEWKIKKLDEGIQQYIVTNHSPEAEREFNRLKQKHGSFFAFHGSAIENWYSILRNGIRNLSNTHMMTAGAAAGPGVYSAENMGTSLGYSRMSDGGSIWPYGILHNPPTGCMAIIEVIKNNKNYNTGRGVYVIQNDKELIIRYLLLWNSSDYNKLNANANDLELTDHLKKFEKAFAAKKASIRKARIDEAIRKSLQKAQTENRSQKMFEEQKSPQVQRADENQKDIEAEEKIKKIEKAFSGQGSATSNKRILQEYRYLLKSKECKGLVPEFEGGSNMYIWQVHLNVTQFEIPKDLQKEFEAYSKRYGREKEILFEVRFDANFPFNPPFVRIVRPRFAFHTGHVTIGGSICMQSLTPSGWIPVRTVESIFIEILFNMLEGGAKLDPNQSYVDYSLGEAQEAFDRVARQHNWLN</sequence>
<feature type="region of interest" description="Disordered" evidence="5">
    <location>
        <begin position="746"/>
        <end position="771"/>
    </location>
</feature>
<evidence type="ECO:0000256" key="2">
    <source>
        <dbReference type="ARBA" id="ARBA00022679"/>
    </source>
</evidence>
<dbReference type="SMART" id="SM00212">
    <property type="entry name" value="UBCc"/>
    <property type="match status" value="1"/>
</dbReference>
<dbReference type="Proteomes" id="UP001162131">
    <property type="component" value="Unassembled WGS sequence"/>
</dbReference>
<dbReference type="Pfam" id="PF00179">
    <property type="entry name" value="UQ_con"/>
    <property type="match status" value="1"/>
</dbReference>
<dbReference type="Pfam" id="PF00627">
    <property type="entry name" value="UBA"/>
    <property type="match status" value="1"/>
</dbReference>
<dbReference type="Gene3D" id="1.10.8.10">
    <property type="entry name" value="DNA helicase RuvA subunit, C-terminal domain"/>
    <property type="match status" value="1"/>
</dbReference>
<evidence type="ECO:0000256" key="4">
    <source>
        <dbReference type="ARBA" id="ARBA00023027"/>
    </source>
</evidence>
<feature type="compositionally biased region" description="Basic and acidic residues" evidence="5">
    <location>
        <begin position="751"/>
        <end position="771"/>
    </location>
</feature>
<keyword evidence="9" id="KW-1185">Reference proteome</keyword>
<accession>A0AAU9K586</accession>
<evidence type="ECO:0000259" key="6">
    <source>
        <dbReference type="PROSITE" id="PS50030"/>
    </source>
</evidence>
<feature type="domain" description="UBC core" evidence="7">
    <location>
        <begin position="794"/>
        <end position="960"/>
    </location>
</feature>
<dbReference type="SUPFAM" id="SSF56399">
    <property type="entry name" value="ADP-ribosylation"/>
    <property type="match status" value="1"/>
</dbReference>
<proteinExistence type="predicted"/>
<dbReference type="InterPro" id="IPR016135">
    <property type="entry name" value="UBQ-conjugating_enzyme/RWD"/>
</dbReference>
<evidence type="ECO:0000313" key="8">
    <source>
        <dbReference type="EMBL" id="CAG9332561.1"/>
    </source>
</evidence>
<dbReference type="AlphaFoldDB" id="A0AAU9K586"/>
<dbReference type="GO" id="GO:0003950">
    <property type="term" value="F:NAD+ poly-ADP-ribosyltransferase activity"/>
    <property type="evidence" value="ECO:0007669"/>
    <property type="project" value="InterPro"/>
</dbReference>
<keyword evidence="2" id="KW-0808">Transferase</keyword>
<gene>
    <name evidence="8" type="ORF">BSTOLATCC_MIC56006</name>
</gene>
<dbReference type="GO" id="GO:0016779">
    <property type="term" value="F:nucleotidyltransferase activity"/>
    <property type="evidence" value="ECO:0007669"/>
    <property type="project" value="UniProtKB-KW"/>
</dbReference>
<evidence type="ECO:0000313" key="9">
    <source>
        <dbReference type="Proteomes" id="UP001162131"/>
    </source>
</evidence>
<dbReference type="PROSITE" id="PS50030">
    <property type="entry name" value="UBA"/>
    <property type="match status" value="1"/>
</dbReference>
<dbReference type="InterPro" id="IPR000608">
    <property type="entry name" value="UBC"/>
</dbReference>
<dbReference type="InterPro" id="IPR012317">
    <property type="entry name" value="Poly(ADP-ribose)pol_cat_dom"/>
</dbReference>
<dbReference type="InterPro" id="IPR009060">
    <property type="entry name" value="UBA-like_sf"/>
</dbReference>
<reference evidence="8" key="1">
    <citation type="submission" date="2021-09" db="EMBL/GenBank/DDBJ databases">
        <authorList>
            <consortium name="AG Swart"/>
            <person name="Singh M."/>
            <person name="Singh A."/>
            <person name="Seah K."/>
            <person name="Emmerich C."/>
        </authorList>
    </citation>
    <scope>NUCLEOTIDE SEQUENCE</scope>
    <source>
        <strain evidence="8">ATCC30299</strain>
    </source>
</reference>
<comment type="caution">
    <text evidence="8">The sequence shown here is derived from an EMBL/GenBank/DDBJ whole genome shotgun (WGS) entry which is preliminary data.</text>
</comment>
<protein>
    <submittedName>
        <fullName evidence="8">Uncharacterized protein</fullName>
    </submittedName>
</protein>
<dbReference type="CDD" id="cd14270">
    <property type="entry name" value="UBA"/>
    <property type="match status" value="1"/>
</dbReference>
<dbReference type="InterPro" id="IPR051838">
    <property type="entry name" value="ARTD_PARP"/>
</dbReference>
<dbReference type="EMBL" id="CAJZBQ010000054">
    <property type="protein sequence ID" value="CAG9332561.1"/>
    <property type="molecule type" value="Genomic_DNA"/>
</dbReference>
<keyword evidence="4" id="KW-0520">NAD</keyword>
<feature type="domain" description="UBA" evidence="6">
    <location>
        <begin position="308"/>
        <end position="348"/>
    </location>
</feature>
<keyword evidence="1" id="KW-0328">Glycosyltransferase</keyword>
<dbReference type="CDD" id="cd23802">
    <property type="entry name" value="UBCc_UBE2Q"/>
    <property type="match status" value="1"/>
</dbReference>
<dbReference type="Pfam" id="PF00644">
    <property type="entry name" value="PARP"/>
    <property type="match status" value="1"/>
</dbReference>
<keyword evidence="3" id="KW-0548">Nucleotidyltransferase</keyword>
<evidence type="ECO:0000256" key="3">
    <source>
        <dbReference type="ARBA" id="ARBA00022695"/>
    </source>
</evidence>
<dbReference type="Gene3D" id="3.90.228.10">
    <property type="match status" value="1"/>
</dbReference>
<dbReference type="SUPFAM" id="SSF54495">
    <property type="entry name" value="UBC-like"/>
    <property type="match status" value="1"/>
</dbReference>